<name>A0A085LZ18_9BILA</name>
<accession>A0A085LZ18</accession>
<evidence type="ECO:0000313" key="2">
    <source>
        <dbReference type="Proteomes" id="UP000030764"/>
    </source>
</evidence>
<reference evidence="1 2" key="1">
    <citation type="journal article" date="2014" name="Nat. Genet.">
        <title>Genome and transcriptome of the porcine whipworm Trichuris suis.</title>
        <authorList>
            <person name="Jex A.R."/>
            <person name="Nejsum P."/>
            <person name="Schwarz E.M."/>
            <person name="Hu L."/>
            <person name="Young N.D."/>
            <person name="Hall R.S."/>
            <person name="Korhonen P.K."/>
            <person name="Liao S."/>
            <person name="Thamsborg S."/>
            <person name="Xia J."/>
            <person name="Xu P."/>
            <person name="Wang S."/>
            <person name="Scheerlinck J.P."/>
            <person name="Hofmann A."/>
            <person name="Sternberg P.W."/>
            <person name="Wang J."/>
            <person name="Gasser R.B."/>
        </authorList>
    </citation>
    <scope>NUCLEOTIDE SEQUENCE [LARGE SCALE GENOMIC DNA]</scope>
    <source>
        <strain evidence="1">DCEP-RM93M</strain>
    </source>
</reference>
<gene>
    <name evidence="1" type="ORF">M513_08959</name>
</gene>
<dbReference type="AlphaFoldDB" id="A0A085LZ18"/>
<organism evidence="1 2">
    <name type="scientific">Trichuris suis</name>
    <name type="common">pig whipworm</name>
    <dbReference type="NCBI Taxonomy" id="68888"/>
    <lineage>
        <taxon>Eukaryota</taxon>
        <taxon>Metazoa</taxon>
        <taxon>Ecdysozoa</taxon>
        <taxon>Nematoda</taxon>
        <taxon>Enoplea</taxon>
        <taxon>Dorylaimia</taxon>
        <taxon>Trichinellida</taxon>
        <taxon>Trichuridae</taxon>
        <taxon>Trichuris</taxon>
    </lineage>
</organism>
<sequence>MIENAISYDITSMNATIFHGCFVVNWKEEECSNLSELTASTKFDKDKVEKIMNTKTVQQRTPPLEWSIIGRLNDQAKGHCTYLVFVAKRP</sequence>
<dbReference type="EMBL" id="KL363257">
    <property type="protein sequence ID" value="KFD50214.1"/>
    <property type="molecule type" value="Genomic_DNA"/>
</dbReference>
<evidence type="ECO:0000313" key="1">
    <source>
        <dbReference type="EMBL" id="KFD50214.1"/>
    </source>
</evidence>
<protein>
    <submittedName>
        <fullName evidence="1">Uncharacterized protein</fullName>
    </submittedName>
</protein>
<keyword evidence="2" id="KW-1185">Reference proteome</keyword>
<proteinExistence type="predicted"/>
<dbReference type="Proteomes" id="UP000030764">
    <property type="component" value="Unassembled WGS sequence"/>
</dbReference>